<sequence length="247" mass="28275">MKISIITVVYNGAKTIRTCIDSVLKQDYHDLEYIIIDGGSTDGTQEVIRSYGSRIQKFVSEKDHGIYDAMNKGIKIATGELIGIINADDFYVTETVLTEAANAVEQLNADACYADLEYVDSENTGLVKRKWKSGSYQKGAFLNGWMPPHPTFFIKKSLYERYGVFRLDLGSAADYELMLRMIHKYKASMAYVPKVWIRMRTGGVSNSNFKNRLKANKNDRKAWIINDLNPKFYTLLLKPLRKIFQFF</sequence>
<organism evidence="2 3">
    <name type="scientific">Dyadobacter helix</name>
    <dbReference type="NCBI Taxonomy" id="2822344"/>
    <lineage>
        <taxon>Bacteria</taxon>
        <taxon>Pseudomonadati</taxon>
        <taxon>Bacteroidota</taxon>
        <taxon>Cytophagia</taxon>
        <taxon>Cytophagales</taxon>
        <taxon>Spirosomataceae</taxon>
        <taxon>Dyadobacter</taxon>
    </lineage>
</organism>
<name>A0A916NBZ2_9BACT</name>
<keyword evidence="3" id="KW-1185">Reference proteome</keyword>
<dbReference type="Proteomes" id="UP000680038">
    <property type="component" value="Unassembled WGS sequence"/>
</dbReference>
<evidence type="ECO:0000313" key="2">
    <source>
        <dbReference type="EMBL" id="CAG4998636.1"/>
    </source>
</evidence>
<dbReference type="CDD" id="cd06433">
    <property type="entry name" value="GT_2_WfgS_like"/>
    <property type="match status" value="1"/>
</dbReference>
<feature type="domain" description="Glycosyltransferase 2-like" evidence="1">
    <location>
        <begin position="4"/>
        <end position="138"/>
    </location>
</feature>
<dbReference type="RefSeq" id="WP_215238721.1">
    <property type="nucleotide sequence ID" value="NZ_CAJRAF010000002.1"/>
</dbReference>
<dbReference type="InterPro" id="IPR050834">
    <property type="entry name" value="Glycosyltransf_2"/>
</dbReference>
<reference evidence="2" key="1">
    <citation type="submission" date="2021-04" db="EMBL/GenBank/DDBJ databases">
        <authorList>
            <person name="Rodrigo-Torres L."/>
            <person name="Arahal R. D."/>
            <person name="Lucena T."/>
        </authorList>
    </citation>
    <scope>NUCLEOTIDE SEQUENCE</scope>
    <source>
        <strain evidence="2">CECT 9275</strain>
    </source>
</reference>
<protein>
    <recommendedName>
        <fullName evidence="1">Glycosyltransferase 2-like domain-containing protein</fullName>
    </recommendedName>
</protein>
<dbReference type="PANTHER" id="PTHR43685">
    <property type="entry name" value="GLYCOSYLTRANSFERASE"/>
    <property type="match status" value="1"/>
</dbReference>
<dbReference type="InterPro" id="IPR001173">
    <property type="entry name" value="Glyco_trans_2-like"/>
</dbReference>
<gene>
    <name evidence="2" type="ORF">DYBT9275_02043</name>
</gene>
<accession>A0A916NBZ2</accession>
<proteinExistence type="predicted"/>
<dbReference type="Pfam" id="PF00535">
    <property type="entry name" value="Glycos_transf_2"/>
    <property type="match status" value="1"/>
</dbReference>
<dbReference type="SUPFAM" id="SSF53448">
    <property type="entry name" value="Nucleotide-diphospho-sugar transferases"/>
    <property type="match status" value="1"/>
</dbReference>
<dbReference type="AlphaFoldDB" id="A0A916NBZ2"/>
<dbReference type="Gene3D" id="3.90.550.10">
    <property type="entry name" value="Spore Coat Polysaccharide Biosynthesis Protein SpsA, Chain A"/>
    <property type="match status" value="1"/>
</dbReference>
<evidence type="ECO:0000259" key="1">
    <source>
        <dbReference type="Pfam" id="PF00535"/>
    </source>
</evidence>
<dbReference type="EMBL" id="CAJRAF010000002">
    <property type="protein sequence ID" value="CAG4998636.1"/>
    <property type="molecule type" value="Genomic_DNA"/>
</dbReference>
<dbReference type="PANTHER" id="PTHR43685:SF2">
    <property type="entry name" value="GLYCOSYLTRANSFERASE 2-LIKE DOMAIN-CONTAINING PROTEIN"/>
    <property type="match status" value="1"/>
</dbReference>
<evidence type="ECO:0000313" key="3">
    <source>
        <dbReference type="Proteomes" id="UP000680038"/>
    </source>
</evidence>
<comment type="caution">
    <text evidence="2">The sequence shown here is derived from an EMBL/GenBank/DDBJ whole genome shotgun (WGS) entry which is preliminary data.</text>
</comment>
<dbReference type="InterPro" id="IPR029044">
    <property type="entry name" value="Nucleotide-diphossugar_trans"/>
</dbReference>